<dbReference type="VEuPathDB" id="AmoebaDB:ACA1_336120"/>
<evidence type="ECO:0000256" key="1">
    <source>
        <dbReference type="ARBA" id="ARBA00022737"/>
    </source>
</evidence>
<proteinExistence type="predicted"/>
<dbReference type="SMART" id="SM00256">
    <property type="entry name" value="FBOX"/>
    <property type="match status" value="1"/>
</dbReference>
<feature type="domain" description="F-box" evidence="5">
    <location>
        <begin position="9"/>
        <end position="55"/>
    </location>
</feature>
<dbReference type="AlphaFoldDB" id="L8H0Z1"/>
<dbReference type="STRING" id="1257118.L8H0Z1"/>
<dbReference type="RefSeq" id="XP_004341210.1">
    <property type="nucleotide sequence ID" value="XM_004341162.1"/>
</dbReference>
<dbReference type="InterPro" id="IPR036770">
    <property type="entry name" value="Ankyrin_rpt-contain_sf"/>
</dbReference>
<dbReference type="PROSITE" id="PS50297">
    <property type="entry name" value="ANK_REP_REGION"/>
    <property type="match status" value="2"/>
</dbReference>
<feature type="compositionally biased region" description="Acidic residues" evidence="4">
    <location>
        <begin position="613"/>
        <end position="628"/>
    </location>
</feature>
<dbReference type="InterPro" id="IPR002110">
    <property type="entry name" value="Ankyrin_rpt"/>
</dbReference>
<protein>
    <submittedName>
        <fullName evidence="6">Ankyrin repeatcontaining protein</fullName>
    </submittedName>
</protein>
<keyword evidence="7" id="KW-1185">Reference proteome</keyword>
<evidence type="ECO:0000313" key="7">
    <source>
        <dbReference type="Proteomes" id="UP000011083"/>
    </source>
</evidence>
<evidence type="ECO:0000256" key="3">
    <source>
        <dbReference type="PROSITE-ProRule" id="PRU00023"/>
    </source>
</evidence>
<dbReference type="InterPro" id="IPR001810">
    <property type="entry name" value="F-box_dom"/>
</dbReference>
<gene>
    <name evidence="6" type="ORF">ACA1_336120</name>
</gene>
<dbReference type="InterPro" id="IPR036047">
    <property type="entry name" value="F-box-like_dom_sf"/>
</dbReference>
<dbReference type="OrthoDB" id="539213at2759"/>
<dbReference type="SUPFAM" id="SSF81383">
    <property type="entry name" value="F-box domain"/>
    <property type="match status" value="1"/>
</dbReference>
<sequence>MEELQGCGGLPLEGLPVEVAQHVLAFLEPLDLLHASQVCAGWHQLAADEWVWERVHHHTFGGPLVTATPKKAKTKKKTNSTHSSQDEDEDERKEVEAAARRRAKEYEARSKTWRGACLIAARHVETRNDHPAALARWACGCGHHRLLARLLGDHHREATAHELDALLATATTVGHEAVVEVLLRHGGANPNFPGSAGQTIVHKAANLGRLAIIELFLSYGHIAEPNRVLVELKRRQGKGASRGSLAHQAAAQGHLRLMEILLTSAAASAPADRRDAARALLSATDSRGWAPLHHAIQNGHIEMVELLLRHGADVDQLLVSGTQRETPIALAITAAHTAHTAHTHYVDIVRALLRHHARLESIAGNPEAVGAMHAACAVGALDEVVDLLLAAGADINARLSGDGRTPLLVALRSAHCRLRTVERLVDECGADLRAADLRGNNAWHYVCVGRPSAEKVAVVEWLRGRGVPLSPAGSSAQQSGAMLFALLNSLVHHYPHENADAARMLATMWRLLGPGLDARQRLRACLEAARCHHTLLAQLFVVATADDGAAPDAVVGIDRATATRVLARIVSRGYMNGYEWRDPFALNNVAFLVREGGADVNARLPSRQFTDNPNDDDDEDDNDDDDDARDVQPICFGVTWFDFKMLHRLQELGAELRARNAMGDTLLAHYLRPTTTACPATTVPSHDPVTDWRTMALFVSWLAHLVKRRGVEASLAGIYLDLDRPEYHRWPAWAKTLVREWVTRPDRNEFEWDAYDTNAWPRHALMLACRTNEPLW</sequence>
<reference evidence="6 7" key="1">
    <citation type="journal article" date="2013" name="Genome Biol.">
        <title>Genome of Acanthamoeba castellanii highlights extensive lateral gene transfer and early evolution of tyrosine kinase signaling.</title>
        <authorList>
            <person name="Clarke M."/>
            <person name="Lohan A.J."/>
            <person name="Liu B."/>
            <person name="Lagkouvardos I."/>
            <person name="Roy S."/>
            <person name="Zafar N."/>
            <person name="Bertelli C."/>
            <person name="Schilde C."/>
            <person name="Kianianmomeni A."/>
            <person name="Burglin T.R."/>
            <person name="Frech C."/>
            <person name="Turcotte B."/>
            <person name="Kopec K.O."/>
            <person name="Synnott J.M."/>
            <person name="Choo C."/>
            <person name="Paponov I."/>
            <person name="Finkler A."/>
            <person name="Soon Heng Tan C."/>
            <person name="Hutchins A.P."/>
            <person name="Weinmeier T."/>
            <person name="Rattei T."/>
            <person name="Chu J.S."/>
            <person name="Gimenez G."/>
            <person name="Irimia M."/>
            <person name="Rigden D.J."/>
            <person name="Fitzpatrick D.A."/>
            <person name="Lorenzo-Morales J."/>
            <person name="Bateman A."/>
            <person name="Chiu C.H."/>
            <person name="Tang P."/>
            <person name="Hegemann P."/>
            <person name="Fromm H."/>
            <person name="Raoult D."/>
            <person name="Greub G."/>
            <person name="Miranda-Saavedra D."/>
            <person name="Chen N."/>
            <person name="Nash P."/>
            <person name="Ginger M.L."/>
            <person name="Horn M."/>
            <person name="Schaap P."/>
            <person name="Caler L."/>
            <person name="Loftus B."/>
        </authorList>
    </citation>
    <scope>NUCLEOTIDE SEQUENCE [LARGE SCALE GENOMIC DNA]</scope>
    <source>
        <strain evidence="6 7">Neff</strain>
    </source>
</reference>
<feature type="repeat" description="ANK" evidence="3">
    <location>
        <begin position="287"/>
        <end position="315"/>
    </location>
</feature>
<dbReference type="PANTHER" id="PTHR24193:SF121">
    <property type="entry name" value="ADA2A-CONTAINING COMPLEX COMPONENT 3, ISOFORM D"/>
    <property type="match status" value="1"/>
</dbReference>
<dbReference type="GO" id="GO:0005634">
    <property type="term" value="C:nucleus"/>
    <property type="evidence" value="ECO:0007669"/>
    <property type="project" value="TreeGrafter"/>
</dbReference>
<dbReference type="GO" id="GO:0045944">
    <property type="term" value="P:positive regulation of transcription by RNA polymerase II"/>
    <property type="evidence" value="ECO:0007669"/>
    <property type="project" value="TreeGrafter"/>
</dbReference>
<dbReference type="KEGG" id="acan:ACA1_336120"/>
<keyword evidence="2 3" id="KW-0040">ANK repeat</keyword>
<dbReference type="Pfam" id="PF12796">
    <property type="entry name" value="Ank_2"/>
    <property type="match status" value="3"/>
</dbReference>
<dbReference type="SMART" id="SM00248">
    <property type="entry name" value="ANK"/>
    <property type="match status" value="7"/>
</dbReference>
<feature type="region of interest" description="Disordered" evidence="4">
    <location>
        <begin position="603"/>
        <end position="628"/>
    </location>
</feature>
<evidence type="ECO:0000313" key="6">
    <source>
        <dbReference type="EMBL" id="ELR19139.1"/>
    </source>
</evidence>
<name>L8H0Z1_ACACF</name>
<feature type="compositionally biased region" description="Basic residues" evidence="4">
    <location>
        <begin position="70"/>
        <end position="79"/>
    </location>
</feature>
<evidence type="ECO:0000259" key="5">
    <source>
        <dbReference type="PROSITE" id="PS50181"/>
    </source>
</evidence>
<keyword evidence="1" id="KW-0677">Repeat</keyword>
<evidence type="ECO:0000256" key="4">
    <source>
        <dbReference type="SAM" id="MobiDB-lite"/>
    </source>
</evidence>
<dbReference type="InterPro" id="IPR050663">
    <property type="entry name" value="Ankyrin-SOCS_Box"/>
</dbReference>
<dbReference type="PANTHER" id="PTHR24193">
    <property type="entry name" value="ANKYRIN REPEAT PROTEIN"/>
    <property type="match status" value="1"/>
</dbReference>
<feature type="repeat" description="ANK" evidence="3">
    <location>
        <begin position="367"/>
        <end position="400"/>
    </location>
</feature>
<feature type="region of interest" description="Disordered" evidence="4">
    <location>
        <begin position="62"/>
        <end position="96"/>
    </location>
</feature>
<accession>L8H0Z1</accession>
<evidence type="ECO:0000256" key="2">
    <source>
        <dbReference type="ARBA" id="ARBA00023043"/>
    </source>
</evidence>
<dbReference type="Gene3D" id="1.25.40.20">
    <property type="entry name" value="Ankyrin repeat-containing domain"/>
    <property type="match status" value="3"/>
</dbReference>
<dbReference type="EMBL" id="KB007936">
    <property type="protein sequence ID" value="ELR19139.1"/>
    <property type="molecule type" value="Genomic_DNA"/>
</dbReference>
<organism evidence="6 7">
    <name type="scientific">Acanthamoeba castellanii (strain ATCC 30010 / Neff)</name>
    <dbReference type="NCBI Taxonomy" id="1257118"/>
    <lineage>
        <taxon>Eukaryota</taxon>
        <taxon>Amoebozoa</taxon>
        <taxon>Discosea</taxon>
        <taxon>Longamoebia</taxon>
        <taxon>Centramoebida</taxon>
        <taxon>Acanthamoebidae</taxon>
        <taxon>Acanthamoeba</taxon>
    </lineage>
</organism>
<dbReference type="PROSITE" id="PS50181">
    <property type="entry name" value="FBOX"/>
    <property type="match status" value="1"/>
</dbReference>
<dbReference type="Proteomes" id="UP000011083">
    <property type="component" value="Unassembled WGS sequence"/>
</dbReference>
<dbReference type="Gene3D" id="1.20.1280.50">
    <property type="match status" value="1"/>
</dbReference>
<dbReference type="SUPFAM" id="SSF48403">
    <property type="entry name" value="Ankyrin repeat"/>
    <property type="match status" value="1"/>
</dbReference>
<dbReference type="PRINTS" id="PR01415">
    <property type="entry name" value="ANKYRIN"/>
</dbReference>
<dbReference type="PROSITE" id="PS50088">
    <property type="entry name" value="ANK_REPEAT"/>
    <property type="match status" value="2"/>
</dbReference>
<dbReference type="GeneID" id="14919944"/>
<dbReference type="Pfam" id="PF12937">
    <property type="entry name" value="F-box-like"/>
    <property type="match status" value="1"/>
</dbReference>
<dbReference type="GO" id="GO:0000976">
    <property type="term" value="F:transcription cis-regulatory region binding"/>
    <property type="evidence" value="ECO:0007669"/>
    <property type="project" value="TreeGrafter"/>
</dbReference>